<dbReference type="SUPFAM" id="SSF53850">
    <property type="entry name" value="Periplasmic binding protein-like II"/>
    <property type="match status" value="1"/>
</dbReference>
<dbReference type="Proteomes" id="UP000192980">
    <property type="component" value="Unassembled WGS sequence"/>
</dbReference>
<evidence type="ECO:0000256" key="2">
    <source>
        <dbReference type="ARBA" id="ARBA00022729"/>
    </source>
</evidence>
<organism evidence="7 8">
    <name type="scientific">Sphingobacterium psychroaquaticum</name>
    <dbReference type="NCBI Taxonomy" id="561061"/>
    <lineage>
        <taxon>Bacteria</taxon>
        <taxon>Pseudomonadati</taxon>
        <taxon>Bacteroidota</taxon>
        <taxon>Sphingobacteriia</taxon>
        <taxon>Sphingobacteriales</taxon>
        <taxon>Sphingobacteriaceae</taxon>
        <taxon>Sphingobacterium</taxon>
    </lineage>
</organism>
<dbReference type="EMBL" id="FXAU01000001">
    <property type="protein sequence ID" value="SMG10755.1"/>
    <property type="molecule type" value="Genomic_DNA"/>
</dbReference>
<protein>
    <recommendedName>
        <fullName evidence="6">Lipoprotein</fullName>
    </recommendedName>
</protein>
<keyword evidence="8" id="KW-1185">Reference proteome</keyword>
<evidence type="ECO:0000256" key="1">
    <source>
        <dbReference type="ARBA" id="ARBA00004635"/>
    </source>
</evidence>
<dbReference type="CDD" id="cd13598">
    <property type="entry name" value="PBP2_lipoprotein_IlpA_like"/>
    <property type="match status" value="1"/>
</dbReference>
<evidence type="ECO:0000256" key="5">
    <source>
        <dbReference type="ARBA" id="ARBA00023288"/>
    </source>
</evidence>
<keyword evidence="2" id="KW-0732">Signal</keyword>
<keyword evidence="4" id="KW-0564">Palmitate</keyword>
<dbReference type="RefSeq" id="WP_085471428.1">
    <property type="nucleotide sequence ID" value="NZ_CP038029.1"/>
</dbReference>
<sequence>MKKIFLKKIAYAALAITLVSCGSSTKNTNTLRVGVQAGPEYKLAEAAKKEAKEKHNLDVELISFTDYIMPNEALQQKDIDVNVFQTVPYLEEQSKNRGYQFAVVGNTFVYPMAGYSKKIKSISELKKDDTIVIPNDPSNLGRALLLLQQVGLIKLKADVGLLPTQRDIIENKIGFSILELEAPQLPRTLDDNKVTVAIINNNFAASNNFVAKRDGIFMEDEKSPYVNIIVSRKDNAMDEKVHKFVKAYQSEAVAKAAEEEFKGGAVQGWLSK</sequence>
<dbReference type="GO" id="GO:0016020">
    <property type="term" value="C:membrane"/>
    <property type="evidence" value="ECO:0007669"/>
    <property type="project" value="UniProtKB-SubCell"/>
</dbReference>
<proteinExistence type="inferred from homology"/>
<dbReference type="AlphaFoldDB" id="A0A1X7I9Q6"/>
<dbReference type="Gene3D" id="3.40.190.10">
    <property type="entry name" value="Periplasmic binding protein-like II"/>
    <property type="match status" value="2"/>
</dbReference>
<reference evidence="7 8" key="1">
    <citation type="submission" date="2017-04" db="EMBL/GenBank/DDBJ databases">
        <authorList>
            <person name="Afonso C.L."/>
            <person name="Miller P.J."/>
            <person name="Scott M.A."/>
            <person name="Spackman E."/>
            <person name="Goraichik I."/>
            <person name="Dimitrov K.M."/>
            <person name="Suarez D.L."/>
            <person name="Swayne D.E."/>
        </authorList>
    </citation>
    <scope>NUCLEOTIDE SEQUENCE [LARGE SCALE GENOMIC DNA]</scope>
    <source>
        <strain evidence="7 8">DSM 22418</strain>
    </source>
</reference>
<dbReference type="NCBIfam" id="TIGR00363">
    <property type="entry name" value="MetQ/NlpA family lipoprotein"/>
    <property type="match status" value="1"/>
</dbReference>
<evidence type="ECO:0000313" key="8">
    <source>
        <dbReference type="Proteomes" id="UP000192980"/>
    </source>
</evidence>
<comment type="similarity">
    <text evidence="6">Belongs to the nlpA lipoprotein family.</text>
</comment>
<comment type="subcellular location">
    <subcellularLocation>
        <location evidence="1">Membrane</location>
        <topology evidence="1">Lipid-anchor</topology>
    </subcellularLocation>
</comment>
<dbReference type="PANTHER" id="PTHR30429:SF1">
    <property type="entry name" value="D-METHIONINE-BINDING LIPOPROTEIN METQ-RELATED"/>
    <property type="match status" value="1"/>
</dbReference>
<dbReference type="STRING" id="561061.SAMN05660862_0559"/>
<dbReference type="Pfam" id="PF03180">
    <property type="entry name" value="Lipoprotein_9"/>
    <property type="match status" value="1"/>
</dbReference>
<evidence type="ECO:0000256" key="6">
    <source>
        <dbReference type="PIRNR" id="PIRNR002854"/>
    </source>
</evidence>
<evidence type="ECO:0000256" key="3">
    <source>
        <dbReference type="ARBA" id="ARBA00023136"/>
    </source>
</evidence>
<keyword evidence="5 6" id="KW-0449">Lipoprotein</keyword>
<name>A0A1X7I9Q6_9SPHI</name>
<evidence type="ECO:0000256" key="4">
    <source>
        <dbReference type="ARBA" id="ARBA00023139"/>
    </source>
</evidence>
<accession>A0A1X7I9Q6</accession>
<dbReference type="PROSITE" id="PS51257">
    <property type="entry name" value="PROKAR_LIPOPROTEIN"/>
    <property type="match status" value="1"/>
</dbReference>
<dbReference type="PANTHER" id="PTHR30429">
    <property type="entry name" value="D-METHIONINE-BINDING LIPOPROTEIN METQ"/>
    <property type="match status" value="1"/>
</dbReference>
<dbReference type="PIRSF" id="PIRSF002854">
    <property type="entry name" value="MetQ"/>
    <property type="match status" value="1"/>
</dbReference>
<keyword evidence="3" id="KW-0472">Membrane</keyword>
<gene>
    <name evidence="7" type="ORF">SAMN05660862_0559</name>
</gene>
<evidence type="ECO:0000313" key="7">
    <source>
        <dbReference type="EMBL" id="SMG10755.1"/>
    </source>
</evidence>
<dbReference type="InterPro" id="IPR004872">
    <property type="entry name" value="Lipoprotein_NlpA"/>
</dbReference>
<dbReference type="OrthoDB" id="9812878at2"/>